<feature type="region of interest" description="Disordered" evidence="1">
    <location>
        <begin position="1"/>
        <end position="43"/>
    </location>
</feature>
<dbReference type="OrthoDB" id="342190at2759"/>
<gene>
    <name evidence="2" type="ORF">Acr_20g0009490</name>
</gene>
<dbReference type="InterPro" id="IPR027417">
    <property type="entry name" value="P-loop_NTPase"/>
</dbReference>
<dbReference type="Gene3D" id="3.40.50.300">
    <property type="entry name" value="P-loop containing nucleotide triphosphate hydrolases"/>
    <property type="match status" value="1"/>
</dbReference>
<evidence type="ECO:0000313" key="2">
    <source>
        <dbReference type="EMBL" id="GFZ09141.1"/>
    </source>
</evidence>
<organism evidence="2 3">
    <name type="scientific">Actinidia rufa</name>
    <dbReference type="NCBI Taxonomy" id="165716"/>
    <lineage>
        <taxon>Eukaryota</taxon>
        <taxon>Viridiplantae</taxon>
        <taxon>Streptophyta</taxon>
        <taxon>Embryophyta</taxon>
        <taxon>Tracheophyta</taxon>
        <taxon>Spermatophyta</taxon>
        <taxon>Magnoliopsida</taxon>
        <taxon>eudicotyledons</taxon>
        <taxon>Gunneridae</taxon>
        <taxon>Pentapetalae</taxon>
        <taxon>asterids</taxon>
        <taxon>Ericales</taxon>
        <taxon>Actinidiaceae</taxon>
        <taxon>Actinidia</taxon>
    </lineage>
</organism>
<keyword evidence="3" id="KW-1185">Reference proteome</keyword>
<dbReference type="Proteomes" id="UP000585474">
    <property type="component" value="Unassembled WGS sequence"/>
</dbReference>
<reference evidence="2 3" key="1">
    <citation type="submission" date="2019-07" db="EMBL/GenBank/DDBJ databases">
        <title>De Novo Assembly of kiwifruit Actinidia rufa.</title>
        <authorList>
            <person name="Sugita-Konishi S."/>
            <person name="Sato K."/>
            <person name="Mori E."/>
            <person name="Abe Y."/>
            <person name="Kisaki G."/>
            <person name="Hamano K."/>
            <person name="Suezawa K."/>
            <person name="Otani M."/>
            <person name="Fukuda T."/>
            <person name="Manabe T."/>
            <person name="Gomi K."/>
            <person name="Tabuchi M."/>
            <person name="Akimitsu K."/>
            <person name="Kataoka I."/>
        </authorList>
    </citation>
    <scope>NUCLEOTIDE SEQUENCE [LARGE SCALE GENOMIC DNA]</scope>
    <source>
        <strain evidence="3">cv. Fuchu</strain>
    </source>
</reference>
<evidence type="ECO:0000313" key="3">
    <source>
        <dbReference type="Proteomes" id="UP000585474"/>
    </source>
</evidence>
<dbReference type="EMBL" id="BJWL01000020">
    <property type="protein sequence ID" value="GFZ09141.1"/>
    <property type="molecule type" value="Genomic_DNA"/>
</dbReference>
<comment type="caution">
    <text evidence="2">The sequence shown here is derived from an EMBL/GenBank/DDBJ whole genome shotgun (WGS) entry which is preliminary data.</text>
</comment>
<dbReference type="AlphaFoldDB" id="A0A7J0GEE7"/>
<evidence type="ECO:0000256" key="1">
    <source>
        <dbReference type="SAM" id="MobiDB-lite"/>
    </source>
</evidence>
<dbReference type="PANTHER" id="PTHR37807:SF3">
    <property type="entry name" value="OS07G0160300 PROTEIN"/>
    <property type="match status" value="1"/>
</dbReference>
<accession>A0A7J0GEE7</accession>
<dbReference type="PANTHER" id="PTHR37807">
    <property type="entry name" value="OS07G0160300 PROTEIN"/>
    <property type="match status" value="1"/>
</dbReference>
<sequence length="119" mass="13371">MLEAVTAKRFQKEQEDTEDGEAPEDHSNEGPPMHWQEHAGQRSSKSLAIYSPVTAAKYLDDQSFQAVYQMALSQLWLGLDLIIDTSFSCRTYLDQLLQLSASTGASLVIVECKPQDKYE</sequence>
<name>A0A7J0GEE7_9ERIC</name>
<protein>
    <submittedName>
        <fullName evidence="2">Uncharacterized protein</fullName>
    </submittedName>
</protein>
<proteinExistence type="predicted"/>